<dbReference type="InParanoid" id="U7DWF8"/>
<reference evidence="2" key="1">
    <citation type="journal article" date="2006" name="Science">
        <title>The genome of black cottonwood, Populus trichocarpa (Torr. &amp; Gray).</title>
        <authorList>
            <person name="Tuskan G.A."/>
            <person name="Difazio S."/>
            <person name="Jansson S."/>
            <person name="Bohlmann J."/>
            <person name="Grigoriev I."/>
            <person name="Hellsten U."/>
            <person name="Putnam N."/>
            <person name="Ralph S."/>
            <person name="Rombauts S."/>
            <person name="Salamov A."/>
            <person name="Schein J."/>
            <person name="Sterck L."/>
            <person name="Aerts A."/>
            <person name="Bhalerao R.R."/>
            <person name="Bhalerao R.P."/>
            <person name="Blaudez D."/>
            <person name="Boerjan W."/>
            <person name="Brun A."/>
            <person name="Brunner A."/>
            <person name="Busov V."/>
            <person name="Campbell M."/>
            <person name="Carlson J."/>
            <person name="Chalot M."/>
            <person name="Chapman J."/>
            <person name="Chen G.L."/>
            <person name="Cooper D."/>
            <person name="Coutinho P.M."/>
            <person name="Couturier J."/>
            <person name="Covert S."/>
            <person name="Cronk Q."/>
            <person name="Cunningham R."/>
            <person name="Davis J."/>
            <person name="Degroeve S."/>
            <person name="Dejardin A."/>
            <person name="Depamphilis C."/>
            <person name="Detter J."/>
            <person name="Dirks B."/>
            <person name="Dubchak I."/>
            <person name="Duplessis S."/>
            <person name="Ehlting J."/>
            <person name="Ellis B."/>
            <person name="Gendler K."/>
            <person name="Goodstein D."/>
            <person name="Gribskov M."/>
            <person name="Grimwood J."/>
            <person name="Groover A."/>
            <person name="Gunter L."/>
            <person name="Hamberger B."/>
            <person name="Heinze B."/>
            <person name="Helariutta Y."/>
            <person name="Henrissat B."/>
            <person name="Holligan D."/>
            <person name="Holt R."/>
            <person name="Huang W."/>
            <person name="Islam-Faridi N."/>
            <person name="Jones S."/>
            <person name="Jones-Rhoades M."/>
            <person name="Jorgensen R."/>
            <person name="Joshi C."/>
            <person name="Kangasjarvi J."/>
            <person name="Karlsson J."/>
            <person name="Kelleher C."/>
            <person name="Kirkpatrick R."/>
            <person name="Kirst M."/>
            <person name="Kohler A."/>
            <person name="Kalluri U."/>
            <person name="Larimer F."/>
            <person name="Leebens-Mack J."/>
            <person name="Leple J.C."/>
            <person name="Locascio P."/>
            <person name="Lou Y."/>
            <person name="Lucas S."/>
            <person name="Martin F."/>
            <person name="Montanini B."/>
            <person name="Napoli C."/>
            <person name="Nelson D.R."/>
            <person name="Nelson C."/>
            <person name="Nieminen K."/>
            <person name="Nilsson O."/>
            <person name="Pereda V."/>
            <person name="Peter G."/>
            <person name="Philippe R."/>
            <person name="Pilate G."/>
            <person name="Poliakov A."/>
            <person name="Razumovskaya J."/>
            <person name="Richardson P."/>
            <person name="Rinaldi C."/>
            <person name="Ritland K."/>
            <person name="Rouze P."/>
            <person name="Ryaboy D."/>
            <person name="Schmutz J."/>
            <person name="Schrader J."/>
            <person name="Segerman B."/>
            <person name="Shin H."/>
            <person name="Siddiqui A."/>
            <person name="Sterky F."/>
            <person name="Terry A."/>
            <person name="Tsai C.J."/>
            <person name="Uberbacher E."/>
            <person name="Unneberg P."/>
            <person name="Vahala J."/>
            <person name="Wall K."/>
            <person name="Wessler S."/>
            <person name="Yang G."/>
            <person name="Yin T."/>
            <person name="Douglas C."/>
            <person name="Marra M."/>
            <person name="Sandberg G."/>
            <person name="Van de Peer Y."/>
            <person name="Rokhsar D."/>
        </authorList>
    </citation>
    <scope>NUCLEOTIDE SEQUENCE [LARGE SCALE GENOMIC DNA]</scope>
    <source>
        <strain evidence="2">Nisqually-1</strain>
    </source>
</reference>
<reference evidence="2" key="2">
    <citation type="submission" date="2017-07" db="EMBL/GenBank/DDBJ databases">
        <title>WGS assembly of Populus trichocarpa.</title>
        <authorList>
            <person name="Tuskan G."/>
            <person name="Difazio S."/>
            <person name="Jansson S."/>
            <person name="Bohlmann J."/>
            <person name="Grigoriev I."/>
            <person name="Hellsten U."/>
            <person name="Putnam N."/>
            <person name="Ralph S."/>
            <person name="Rombauts S."/>
            <person name="Salamov A."/>
            <person name="Schein J."/>
            <person name="Sterck L."/>
            <person name="Aerts A."/>
            <person name="Bhalerao R."/>
            <person name="Bhalerao R."/>
            <person name="Blaudez D."/>
            <person name="Boerjan W."/>
            <person name="Brun A."/>
            <person name="Brunner A."/>
            <person name="Busov V."/>
            <person name="Campbell M."/>
            <person name="Carlson J."/>
            <person name="Chalot M."/>
            <person name="Chapman J."/>
            <person name="Chen G."/>
            <person name="Cooper D."/>
            <person name="Coutinho P."/>
            <person name="Couturier J."/>
            <person name="Covert S."/>
            <person name="Cronk Q."/>
            <person name="Cunningham R."/>
            <person name="Davis J."/>
            <person name="Degroeve S."/>
            <person name="Dejardin A."/>
            <person name="Depamphilis C."/>
            <person name="Detter J."/>
            <person name="Dirks B."/>
            <person name="Dubchak I."/>
            <person name="Duplessis S."/>
            <person name="Ehlting J."/>
            <person name="Ellis B."/>
            <person name="Gendler K."/>
            <person name="Goodstein D."/>
            <person name="Gribskov M."/>
            <person name="Grimwood J."/>
            <person name="Groover A."/>
            <person name="Gunter L."/>
            <person name="Hamberger B."/>
            <person name="Heinze B."/>
            <person name="Helariutta Y."/>
            <person name="Henrissat B."/>
            <person name="Holligan D."/>
            <person name="Holt R."/>
            <person name="Huang W."/>
            <person name="Islam-Faridi N."/>
            <person name="Jones S."/>
            <person name="Jones-Rhoades M."/>
            <person name="Jorgensen R."/>
            <person name="Joshi C."/>
            <person name="Kangasjarvi J."/>
            <person name="Karlsson J."/>
            <person name="Kelleher C."/>
            <person name="Kirkpatrick R."/>
            <person name="Kirst M."/>
            <person name="Kohler A."/>
            <person name="Kalluri U."/>
            <person name="Larimer F."/>
            <person name="Leebens-Mack J."/>
            <person name="Leple J."/>
            <person name="Locascio P."/>
            <person name="Lou Y."/>
            <person name="Lucas S."/>
            <person name="Martin F."/>
            <person name="Montanini B."/>
            <person name="Napoli C."/>
            <person name="Nelson D."/>
            <person name="Nelson C."/>
            <person name="Nieminen K."/>
            <person name="Nilsson O."/>
            <person name="Pereda V."/>
            <person name="Peter G."/>
            <person name="Philippe R."/>
            <person name="Pilate G."/>
            <person name="Poliakov A."/>
            <person name="Razumovskaya J."/>
            <person name="Richardson P."/>
            <person name="Rinaldi C."/>
            <person name="Ritland K."/>
            <person name="Rouze P."/>
            <person name="Ryaboy D."/>
            <person name="Schmutz J."/>
            <person name="Schrader J."/>
            <person name="Segerman B."/>
            <person name="Shin H."/>
            <person name="Siddiqui A."/>
            <person name="Sterky F."/>
            <person name="Terry A."/>
            <person name="Tsai C."/>
            <person name="Uberbacher E."/>
            <person name="Unneberg P."/>
            <person name="Vahala J."/>
            <person name="Wall K."/>
            <person name="Wessler S."/>
            <person name="Yang G."/>
            <person name="Yin T."/>
            <person name="Douglas C."/>
            <person name="Marra M."/>
            <person name="Sandberg G."/>
            <person name="Van De Peer Y."/>
            <person name="Rokhsar D."/>
        </authorList>
    </citation>
    <scope>NUCLEOTIDE SEQUENCE</scope>
    <source>
        <strain evidence="2">Nisqually-1</strain>
    </source>
</reference>
<organism evidence="2">
    <name type="scientific">Populus trichocarpa</name>
    <name type="common">Western balsam poplar</name>
    <name type="synonym">Populus balsamifera subsp. trichocarpa</name>
    <dbReference type="NCBI Taxonomy" id="3694"/>
    <lineage>
        <taxon>Eukaryota</taxon>
        <taxon>Viridiplantae</taxon>
        <taxon>Streptophyta</taxon>
        <taxon>Embryophyta</taxon>
        <taxon>Tracheophyta</taxon>
        <taxon>Spermatophyta</taxon>
        <taxon>Magnoliopsida</taxon>
        <taxon>eudicotyledons</taxon>
        <taxon>Gunneridae</taxon>
        <taxon>Pentapetalae</taxon>
        <taxon>rosids</taxon>
        <taxon>fabids</taxon>
        <taxon>Malpighiales</taxon>
        <taxon>Salicaceae</taxon>
        <taxon>Saliceae</taxon>
        <taxon>Populus</taxon>
    </lineage>
</organism>
<dbReference type="HOGENOM" id="CLU_511328_0_0_1"/>
<feature type="region of interest" description="Disordered" evidence="1">
    <location>
        <begin position="270"/>
        <end position="295"/>
    </location>
</feature>
<dbReference type="AlphaFoldDB" id="U7DWF8"/>
<feature type="compositionally biased region" description="Basic and acidic residues" evidence="1">
    <location>
        <begin position="170"/>
        <end position="179"/>
    </location>
</feature>
<sequence length="533" mass="57923">MPRLLTGPDAAADAIAGRAAVVAPSLRPACRVPLVGLPARPLALGAGHEAIAQQGLAGRRELPCQQPSAHGAGAPGADPVLVGEVQIEVVLRLVQGYAWQAGSEHGLILGGVAAHQLQRALAGDRWVRQLHGRAVLVDRGAVADGRAVALRRDVRVRPEALNAQRGQQPSRRDGERCDGGARGLAHNTPMSVGELHAKRMLGSFLLPAGSGTPAGLPPVVPVHQGAQKRNADAQQAYGLGRGEPAEKADDSPAAGGATACRCERVEGFSFHSPDDSGAGPRWRTLHGGRRPADRDINLGQRQGVVGRRIDLVLDALSGARQQAVHLAVVGVLGPDARSQFKPVKPARQRCSVDPGRGRCWVGFKRPRLLRLHRPRFALAQRVVRSDHLHARVVLRCQRLAQPSCNIPRRSWHDTPDLHAIHGQQFDNGIRWVMVGAVGRHVPNVLSIVNALWNGCIRVMLSHLFHGHSKLFRSLIYVWHIFPRTRTCATRYPSQSGQRMRQLEQTKLHRCSLPAENCPDSCWELVFEEILRFL</sequence>
<feature type="region of interest" description="Disordered" evidence="1">
    <location>
        <begin position="159"/>
        <end position="188"/>
    </location>
</feature>
<protein>
    <submittedName>
        <fullName evidence="2">Uncharacterized protein</fullName>
    </submittedName>
</protein>
<name>U7DWF8_POPTR</name>
<accession>U7DWF8</accession>
<gene>
    <name evidence="2" type="ORF">POPTR_T182100</name>
</gene>
<dbReference type="EMBL" id="KZ624567">
    <property type="protein sequence ID" value="PNS13729.1"/>
    <property type="molecule type" value="Genomic_DNA"/>
</dbReference>
<evidence type="ECO:0000313" key="2">
    <source>
        <dbReference type="EMBL" id="PNS13729.1"/>
    </source>
</evidence>
<evidence type="ECO:0000256" key="1">
    <source>
        <dbReference type="SAM" id="MobiDB-lite"/>
    </source>
</evidence>
<proteinExistence type="predicted"/>